<protein>
    <submittedName>
        <fullName evidence="3">Uncharacterized protein</fullName>
    </submittedName>
</protein>
<accession>A0A914UJG3</accession>
<feature type="transmembrane region" description="Helical" evidence="1">
    <location>
        <begin position="20"/>
        <end position="40"/>
    </location>
</feature>
<evidence type="ECO:0000313" key="3">
    <source>
        <dbReference type="WBParaSite" id="PSAMB.scaffold10342size4144.g33227.t1"/>
    </source>
</evidence>
<keyword evidence="2" id="KW-1185">Reference proteome</keyword>
<proteinExistence type="predicted"/>
<evidence type="ECO:0000256" key="1">
    <source>
        <dbReference type="SAM" id="Phobius"/>
    </source>
</evidence>
<reference evidence="3" key="1">
    <citation type="submission" date="2022-11" db="UniProtKB">
        <authorList>
            <consortium name="WormBaseParasite"/>
        </authorList>
    </citation>
    <scope>IDENTIFICATION</scope>
</reference>
<organism evidence="2 3">
    <name type="scientific">Plectus sambesii</name>
    <dbReference type="NCBI Taxonomy" id="2011161"/>
    <lineage>
        <taxon>Eukaryota</taxon>
        <taxon>Metazoa</taxon>
        <taxon>Ecdysozoa</taxon>
        <taxon>Nematoda</taxon>
        <taxon>Chromadorea</taxon>
        <taxon>Plectida</taxon>
        <taxon>Plectina</taxon>
        <taxon>Plectoidea</taxon>
        <taxon>Plectidae</taxon>
        <taxon>Plectus</taxon>
    </lineage>
</organism>
<dbReference type="WBParaSite" id="PSAMB.scaffold10342size4144.g33227.t1">
    <property type="protein sequence ID" value="PSAMB.scaffold10342size4144.g33227.t1"/>
    <property type="gene ID" value="PSAMB.scaffold10342size4144.g33227"/>
</dbReference>
<keyword evidence="1" id="KW-0472">Membrane</keyword>
<dbReference type="Proteomes" id="UP000887566">
    <property type="component" value="Unplaced"/>
</dbReference>
<sequence length="47" mass="4944">MIGGAQGKEDAGRTSDRATLLLVSYCGILPNSLFAIRVAACSHLLRP</sequence>
<keyword evidence="1" id="KW-0812">Transmembrane</keyword>
<keyword evidence="1" id="KW-1133">Transmembrane helix</keyword>
<dbReference type="AlphaFoldDB" id="A0A914UJG3"/>
<evidence type="ECO:0000313" key="2">
    <source>
        <dbReference type="Proteomes" id="UP000887566"/>
    </source>
</evidence>
<name>A0A914UJG3_9BILA</name>